<organism evidence="1 2">
    <name type="scientific">Penicillium camemberti (strain FM 013)</name>
    <dbReference type="NCBI Taxonomy" id="1429867"/>
    <lineage>
        <taxon>Eukaryota</taxon>
        <taxon>Fungi</taxon>
        <taxon>Dikarya</taxon>
        <taxon>Ascomycota</taxon>
        <taxon>Pezizomycotina</taxon>
        <taxon>Eurotiomycetes</taxon>
        <taxon>Eurotiomycetidae</taxon>
        <taxon>Eurotiales</taxon>
        <taxon>Aspergillaceae</taxon>
        <taxon>Penicillium</taxon>
    </lineage>
</organism>
<sequence length="34" mass="3906">MFLELFSDVIHIVPHLNPSSLHAKKASHLLLKLR</sequence>
<keyword evidence="2" id="KW-1185">Reference proteome</keyword>
<name>A0A0G4NV49_PENC3</name>
<proteinExistence type="predicted"/>
<dbReference type="Proteomes" id="UP000053732">
    <property type="component" value="Unassembled WGS sequence"/>
</dbReference>
<protein>
    <submittedName>
        <fullName evidence="1">Str. FM013</fullName>
    </submittedName>
</protein>
<evidence type="ECO:0000313" key="2">
    <source>
        <dbReference type="Proteomes" id="UP000053732"/>
    </source>
</evidence>
<gene>
    <name evidence="1" type="ORF">PCAMFM013_S001g000809</name>
</gene>
<accession>A0A0G4NV49</accession>
<dbReference type="EMBL" id="HG793134">
    <property type="protein sequence ID" value="CRL17849.1"/>
    <property type="molecule type" value="Genomic_DNA"/>
</dbReference>
<reference evidence="1 2" key="1">
    <citation type="journal article" date="2014" name="Nat. Commun.">
        <title>Multiple recent horizontal transfers of a large genomic region in cheese making fungi.</title>
        <authorList>
            <person name="Cheeseman K."/>
            <person name="Ropars J."/>
            <person name="Renault P."/>
            <person name="Dupont J."/>
            <person name="Gouzy J."/>
            <person name="Branca A."/>
            <person name="Abraham A.L."/>
            <person name="Ceppi M."/>
            <person name="Conseiller E."/>
            <person name="Debuchy R."/>
            <person name="Malagnac F."/>
            <person name="Goarin A."/>
            <person name="Silar P."/>
            <person name="Lacoste S."/>
            <person name="Sallet E."/>
            <person name="Bensimon A."/>
            <person name="Giraud T."/>
            <person name="Brygoo Y."/>
        </authorList>
    </citation>
    <scope>NUCLEOTIDE SEQUENCE [LARGE SCALE GENOMIC DNA]</scope>
    <source>
        <strain evidence="2">FM 013</strain>
    </source>
</reference>
<dbReference type="AlphaFoldDB" id="A0A0G4NV49"/>
<evidence type="ECO:0000313" key="1">
    <source>
        <dbReference type="EMBL" id="CRL17849.1"/>
    </source>
</evidence>